<sequence length="82" mass="9290">MCCPAGAATGTARTGQPPWNAACCDSAHQGLSHLLSASLSSSIDHLRPRFRPCFRCRCLFAGDVQDLLWRRDARRRRRYWQV</sequence>
<proteinExistence type="predicted"/>
<reference evidence="1" key="1">
    <citation type="journal article" date="2022" name="bioRxiv">
        <title>Sequencing and chromosome-scale assembly of the giantPleurodeles waltlgenome.</title>
        <authorList>
            <person name="Brown T."/>
            <person name="Elewa A."/>
            <person name="Iarovenko S."/>
            <person name="Subramanian E."/>
            <person name="Araus A.J."/>
            <person name="Petzold A."/>
            <person name="Susuki M."/>
            <person name="Suzuki K.-i.T."/>
            <person name="Hayashi T."/>
            <person name="Toyoda A."/>
            <person name="Oliveira C."/>
            <person name="Osipova E."/>
            <person name="Leigh N.D."/>
            <person name="Simon A."/>
            <person name="Yun M.H."/>
        </authorList>
    </citation>
    <scope>NUCLEOTIDE SEQUENCE</scope>
    <source>
        <strain evidence="1">20211129_DDA</strain>
        <tissue evidence="1">Liver</tissue>
    </source>
</reference>
<dbReference type="Proteomes" id="UP001066276">
    <property type="component" value="Chromosome 2_2"/>
</dbReference>
<organism evidence="1 2">
    <name type="scientific">Pleurodeles waltl</name>
    <name type="common">Iberian ribbed newt</name>
    <dbReference type="NCBI Taxonomy" id="8319"/>
    <lineage>
        <taxon>Eukaryota</taxon>
        <taxon>Metazoa</taxon>
        <taxon>Chordata</taxon>
        <taxon>Craniata</taxon>
        <taxon>Vertebrata</taxon>
        <taxon>Euteleostomi</taxon>
        <taxon>Amphibia</taxon>
        <taxon>Batrachia</taxon>
        <taxon>Caudata</taxon>
        <taxon>Salamandroidea</taxon>
        <taxon>Salamandridae</taxon>
        <taxon>Pleurodelinae</taxon>
        <taxon>Pleurodeles</taxon>
    </lineage>
</organism>
<dbReference type="AlphaFoldDB" id="A0AAV7V3V2"/>
<evidence type="ECO:0000313" key="2">
    <source>
        <dbReference type="Proteomes" id="UP001066276"/>
    </source>
</evidence>
<evidence type="ECO:0000313" key="1">
    <source>
        <dbReference type="EMBL" id="KAJ1194627.1"/>
    </source>
</evidence>
<accession>A0AAV7V3V2</accession>
<keyword evidence="2" id="KW-1185">Reference proteome</keyword>
<dbReference type="EMBL" id="JANPWB010000004">
    <property type="protein sequence ID" value="KAJ1194627.1"/>
    <property type="molecule type" value="Genomic_DNA"/>
</dbReference>
<protein>
    <submittedName>
        <fullName evidence="1">Uncharacterized protein</fullName>
    </submittedName>
</protein>
<gene>
    <name evidence="1" type="ORF">NDU88_003915</name>
</gene>
<name>A0AAV7V3V2_PLEWA</name>
<comment type="caution">
    <text evidence="1">The sequence shown here is derived from an EMBL/GenBank/DDBJ whole genome shotgun (WGS) entry which is preliminary data.</text>
</comment>